<dbReference type="OrthoDB" id="194599at2"/>
<evidence type="ECO:0000256" key="3">
    <source>
        <dbReference type="ARBA" id="ARBA00023163"/>
    </source>
</evidence>
<dbReference type="GO" id="GO:0003700">
    <property type="term" value="F:DNA-binding transcription factor activity"/>
    <property type="evidence" value="ECO:0007669"/>
    <property type="project" value="InterPro"/>
</dbReference>
<dbReference type="InterPro" id="IPR036388">
    <property type="entry name" value="WH-like_DNA-bd_sf"/>
</dbReference>
<keyword evidence="3" id="KW-0804">Transcription</keyword>
<evidence type="ECO:0000256" key="2">
    <source>
        <dbReference type="ARBA" id="ARBA00023125"/>
    </source>
</evidence>
<proteinExistence type="predicted"/>
<accession>A0A0P6W9I8</accession>
<dbReference type="Gene3D" id="1.10.10.10">
    <property type="entry name" value="Winged helix-like DNA-binding domain superfamily/Winged helix DNA-binding domain"/>
    <property type="match status" value="1"/>
</dbReference>
<dbReference type="PANTHER" id="PTHR43132:SF6">
    <property type="entry name" value="HTH-TYPE TRANSCRIPTIONAL REPRESSOR CZRA"/>
    <property type="match status" value="1"/>
</dbReference>
<evidence type="ECO:0000313" key="6">
    <source>
        <dbReference type="Proteomes" id="UP000048984"/>
    </source>
</evidence>
<dbReference type="GO" id="GO:0003677">
    <property type="term" value="F:DNA binding"/>
    <property type="evidence" value="ECO:0007669"/>
    <property type="project" value="UniProtKB-KW"/>
</dbReference>
<protein>
    <recommendedName>
        <fullName evidence="4">HTH arsR-type domain-containing protein</fullName>
    </recommendedName>
</protein>
<dbReference type="PRINTS" id="PR00778">
    <property type="entry name" value="HTHARSR"/>
</dbReference>
<evidence type="ECO:0000313" key="5">
    <source>
        <dbReference type="EMBL" id="KPL55854.1"/>
    </source>
</evidence>
<reference evidence="5 6" key="2">
    <citation type="submission" date="2015-10" db="EMBL/GenBank/DDBJ databases">
        <title>Draft Genome Sequence of Prosthecomicrobium hirschii ATCC 27832.</title>
        <authorList>
            <person name="Daniel J."/>
            <person name="Givan S.A."/>
            <person name="Brun Y.V."/>
            <person name="Brown P.J."/>
        </authorList>
    </citation>
    <scope>NUCLEOTIDE SEQUENCE [LARGE SCALE GENOMIC DNA]</scope>
    <source>
        <strain evidence="5 6">16</strain>
    </source>
</reference>
<dbReference type="SUPFAM" id="SSF46785">
    <property type="entry name" value="Winged helix' DNA-binding domain"/>
    <property type="match status" value="1"/>
</dbReference>
<keyword evidence="2" id="KW-0238">DNA-binding</keyword>
<dbReference type="CDD" id="cd00090">
    <property type="entry name" value="HTH_ARSR"/>
    <property type="match status" value="1"/>
</dbReference>
<dbReference type="Pfam" id="PF01022">
    <property type="entry name" value="HTH_5"/>
    <property type="match status" value="1"/>
</dbReference>
<keyword evidence="6" id="KW-1185">Reference proteome</keyword>
<dbReference type="PROSITE" id="PS50987">
    <property type="entry name" value="HTH_ARSR_2"/>
    <property type="match status" value="1"/>
</dbReference>
<name>A0A0P6W9I8_9HYPH</name>
<feature type="domain" description="HTH arsR-type" evidence="4">
    <location>
        <begin position="13"/>
        <end position="104"/>
    </location>
</feature>
<dbReference type="AlphaFoldDB" id="A0A0P6W9I8"/>
<dbReference type="EMBL" id="LJYW01000001">
    <property type="protein sequence ID" value="KPL55854.1"/>
    <property type="molecule type" value="Genomic_DNA"/>
</dbReference>
<dbReference type="NCBIfam" id="NF033788">
    <property type="entry name" value="HTH_metalloreg"/>
    <property type="match status" value="1"/>
</dbReference>
<dbReference type="InterPro" id="IPR036390">
    <property type="entry name" value="WH_DNA-bd_sf"/>
</dbReference>
<dbReference type="InterPro" id="IPR051011">
    <property type="entry name" value="Metal_resp_trans_reg"/>
</dbReference>
<reference evidence="5 6" key="1">
    <citation type="submission" date="2015-09" db="EMBL/GenBank/DDBJ databases">
        <authorList>
            <person name="Jackson K.R."/>
            <person name="Lunt B.L."/>
            <person name="Fisher J.N.B."/>
            <person name="Gardner A.V."/>
            <person name="Bailey M.E."/>
            <person name="Deus L.M."/>
            <person name="Earl A.S."/>
            <person name="Gibby P.D."/>
            <person name="Hartmann K.A."/>
            <person name="Liu J.E."/>
            <person name="Manci A.M."/>
            <person name="Nielsen D.A."/>
            <person name="Solomon M.B."/>
            <person name="Breakwell D.P."/>
            <person name="Burnett S.H."/>
            <person name="Grose J.H."/>
        </authorList>
    </citation>
    <scope>NUCLEOTIDE SEQUENCE [LARGE SCALE GENOMIC DNA]</scope>
    <source>
        <strain evidence="5 6">16</strain>
    </source>
</reference>
<gene>
    <name evidence="5" type="ORF">ABB55_12300</name>
</gene>
<evidence type="ECO:0000259" key="4">
    <source>
        <dbReference type="PROSITE" id="PS50987"/>
    </source>
</evidence>
<dbReference type="Proteomes" id="UP000048984">
    <property type="component" value="Unassembled WGS sequence"/>
</dbReference>
<dbReference type="SMART" id="SM00418">
    <property type="entry name" value="HTH_ARSR"/>
    <property type="match status" value="1"/>
</dbReference>
<sequence length="104" mass="11054">MPSPAPDIEIAALGPAEIRSAAEVFKGLGHDGRLAALAFLADGEKSVGDICDHLHLNQPATSQILAALRASRLVAFRRDGKNVLYQLAAPELADLIRIAGRLKF</sequence>
<dbReference type="InterPro" id="IPR011991">
    <property type="entry name" value="ArsR-like_HTH"/>
</dbReference>
<evidence type="ECO:0000256" key="1">
    <source>
        <dbReference type="ARBA" id="ARBA00023015"/>
    </source>
</evidence>
<organism evidence="5 6">
    <name type="scientific">Prosthecodimorpha hirschii</name>
    <dbReference type="NCBI Taxonomy" id="665126"/>
    <lineage>
        <taxon>Bacteria</taxon>
        <taxon>Pseudomonadati</taxon>
        <taxon>Pseudomonadota</taxon>
        <taxon>Alphaproteobacteria</taxon>
        <taxon>Hyphomicrobiales</taxon>
        <taxon>Ancalomicrobiaceae</taxon>
        <taxon>Prosthecodimorpha</taxon>
    </lineage>
</organism>
<comment type="caution">
    <text evidence="5">The sequence shown here is derived from an EMBL/GenBank/DDBJ whole genome shotgun (WGS) entry which is preliminary data.</text>
</comment>
<dbReference type="InterPro" id="IPR001845">
    <property type="entry name" value="HTH_ArsR_DNA-bd_dom"/>
</dbReference>
<keyword evidence="1" id="KW-0805">Transcription regulation</keyword>
<dbReference type="PANTHER" id="PTHR43132">
    <property type="entry name" value="ARSENICAL RESISTANCE OPERON REPRESSOR ARSR-RELATED"/>
    <property type="match status" value="1"/>
</dbReference>